<dbReference type="AlphaFoldDB" id="A0A2S8FA27"/>
<sequence>MGFAIGQLVDTQDGTLLLPRLYLAADFWHRFRGLQLHRPLEEDEGLLLYPCRSVHTCFLRFSLDLHFFARDGRWLGEQLNVRPFRASAGVRDAAIVIETSSRCGRRFRPDRPIQVALNSAYSRHLPAELLRQS</sequence>
<accession>A0A2S8FA27</accession>
<name>A0A2S8FA27_9BACT</name>
<proteinExistence type="predicted"/>
<evidence type="ECO:0000313" key="1">
    <source>
        <dbReference type="EMBL" id="PQO28992.1"/>
    </source>
</evidence>
<evidence type="ECO:0000313" key="2">
    <source>
        <dbReference type="Proteomes" id="UP000239388"/>
    </source>
</evidence>
<protein>
    <submittedName>
        <fullName evidence="1">DUF192 domain-containing protein</fullName>
    </submittedName>
</protein>
<comment type="caution">
    <text evidence="1">The sequence shown here is derived from an EMBL/GenBank/DDBJ whole genome shotgun (WGS) entry which is preliminary data.</text>
</comment>
<dbReference type="InterPro" id="IPR038695">
    <property type="entry name" value="Saro_0823-like_sf"/>
</dbReference>
<dbReference type="EMBL" id="PUIB01000023">
    <property type="protein sequence ID" value="PQO28992.1"/>
    <property type="molecule type" value="Genomic_DNA"/>
</dbReference>
<gene>
    <name evidence="1" type="ORF">C5Y98_22545</name>
</gene>
<dbReference type="OrthoDB" id="9813379at2"/>
<dbReference type="Proteomes" id="UP000239388">
    <property type="component" value="Unassembled WGS sequence"/>
</dbReference>
<reference evidence="1 2" key="1">
    <citation type="submission" date="2018-02" db="EMBL/GenBank/DDBJ databases">
        <title>Comparative genomes isolates from brazilian mangrove.</title>
        <authorList>
            <person name="Araujo J.E."/>
            <person name="Taketani R.G."/>
            <person name="Silva M.C.P."/>
            <person name="Loureco M.V."/>
            <person name="Andreote F.D."/>
        </authorList>
    </citation>
    <scope>NUCLEOTIDE SEQUENCE [LARGE SCALE GENOMIC DNA]</scope>
    <source>
        <strain evidence="1 2">NAP PRIS-MGV</strain>
    </source>
</reference>
<dbReference type="InterPro" id="IPR003795">
    <property type="entry name" value="DUF192"/>
</dbReference>
<dbReference type="Pfam" id="PF02643">
    <property type="entry name" value="DUF192"/>
    <property type="match status" value="1"/>
</dbReference>
<dbReference type="Gene3D" id="2.60.120.1140">
    <property type="entry name" value="Protein of unknown function DUF192"/>
    <property type="match status" value="1"/>
</dbReference>
<dbReference type="RefSeq" id="WP_105357669.1">
    <property type="nucleotide sequence ID" value="NZ_PUIB01000023.1"/>
</dbReference>
<organism evidence="1 2">
    <name type="scientific">Blastopirellula marina</name>
    <dbReference type="NCBI Taxonomy" id="124"/>
    <lineage>
        <taxon>Bacteria</taxon>
        <taxon>Pseudomonadati</taxon>
        <taxon>Planctomycetota</taxon>
        <taxon>Planctomycetia</taxon>
        <taxon>Pirellulales</taxon>
        <taxon>Pirellulaceae</taxon>
        <taxon>Blastopirellula</taxon>
    </lineage>
</organism>